<feature type="domain" description="DUF6930" evidence="1">
    <location>
        <begin position="8"/>
        <end position="132"/>
    </location>
</feature>
<reference evidence="4" key="1">
    <citation type="submission" date="2017-04" db="EMBL/GenBank/DDBJ databases">
        <authorList>
            <person name="Abreu V.A."/>
            <person name="Popin R.V."/>
            <person name="Rigonato J."/>
            <person name="Andreote A.P."/>
            <person name="Schaker P.C."/>
            <person name="Hoff-Risseti C."/>
            <person name="Alvarenga D.O."/>
            <person name="Varani A.M."/>
            <person name="Fiore M.F."/>
        </authorList>
    </citation>
    <scope>NUCLEOTIDE SEQUENCE [LARGE SCALE GENOMIC DNA]</scope>
    <source>
        <strain evidence="4">CENA303</strain>
    </source>
</reference>
<evidence type="ECO:0000313" key="4">
    <source>
        <dbReference type="Proteomes" id="UP000192997"/>
    </source>
</evidence>
<sequence length="537" mass="61355">MTGFSPSTIRRLKKLTQVPCVWEGDRRTLLSPVVSEEFELPAGECILWVDGSEGVIRSMEVIGSVQGREAMVRTLIQAMEHPQGGNKRARPQKILVRDREVQFYLRGILQGLDIVVDYSPELPLIDQIFQSFGEVMESYVPPLPPKYAEDLTKKAYKIWEMAPWEFVHPNKIISIEINKWDIEKLYVSIMGGADYTLLFYRSAESLTRFRTDFYHCYEESEDESLESAFLQQDCLFLTFDPIDEDDQDMETEDEDIGYLPSSEIEPDFGTIHPLEGLNSILYEEEAQIMYVALESVIRFLRDHKRPLSQKDFPVITRRYRISVPDCDQGNQNVSVNICTMPELYSQLYEIESAHLVEVEDDFDQIEQLRYDLIPEGCLLSIGTIPWNSLISLPPNIRHLGGHKIKAKCDTIPIVLVQTSRAKANTIIKNIRDAGDITGICFSTVDSHQDGKKVDLSILQTQNENLFLITEFSHEDENYIASHKRWKRACHLNGGHCGLVITKGLSNNRGNPGIDDIMAFFDGKCITPQELSIRFSEI</sequence>
<evidence type="ECO:0000313" key="3">
    <source>
        <dbReference type="EMBL" id="OSO89436.1"/>
    </source>
</evidence>
<dbReference type="Pfam" id="PF23988">
    <property type="entry name" value="DUF7309"/>
    <property type="match status" value="1"/>
</dbReference>
<evidence type="ECO:0000259" key="1">
    <source>
        <dbReference type="Pfam" id="PF22007"/>
    </source>
</evidence>
<dbReference type="RefSeq" id="WP_009344188.1">
    <property type="nucleotide sequence ID" value="NZ_NBYN01000055.1"/>
</dbReference>
<protein>
    <submittedName>
        <fullName evidence="3">Uncharacterized protein</fullName>
    </submittedName>
</protein>
<proteinExistence type="predicted"/>
<dbReference type="Pfam" id="PF22007">
    <property type="entry name" value="DUF6930"/>
    <property type="match status" value="1"/>
</dbReference>
<feature type="domain" description="DUF7309" evidence="2">
    <location>
        <begin position="150"/>
        <end position="253"/>
    </location>
</feature>
<evidence type="ECO:0000259" key="2">
    <source>
        <dbReference type="Pfam" id="PF23988"/>
    </source>
</evidence>
<name>A0A1X4G4S8_9CYAN</name>
<organism evidence="3 4">
    <name type="scientific">Cylindrospermopsis raciborskii CENA303</name>
    <dbReference type="NCBI Taxonomy" id="1170769"/>
    <lineage>
        <taxon>Bacteria</taxon>
        <taxon>Bacillati</taxon>
        <taxon>Cyanobacteriota</taxon>
        <taxon>Cyanophyceae</taxon>
        <taxon>Nostocales</taxon>
        <taxon>Aphanizomenonaceae</taxon>
        <taxon>Cylindrospermopsis</taxon>
    </lineage>
</organism>
<comment type="caution">
    <text evidence="3">The sequence shown here is derived from an EMBL/GenBank/DDBJ whole genome shotgun (WGS) entry which is preliminary data.</text>
</comment>
<dbReference type="Proteomes" id="UP000192997">
    <property type="component" value="Unassembled WGS sequence"/>
</dbReference>
<gene>
    <name evidence="3" type="ORF">B7O87_12205</name>
</gene>
<dbReference type="InterPro" id="IPR054216">
    <property type="entry name" value="DUF6930"/>
</dbReference>
<accession>A0A1X4G4S8</accession>
<dbReference type="AlphaFoldDB" id="A0A1X4G4S8"/>
<dbReference type="EMBL" id="NBYN01000055">
    <property type="protein sequence ID" value="OSO89436.1"/>
    <property type="molecule type" value="Genomic_DNA"/>
</dbReference>
<dbReference type="InterPro" id="IPR055733">
    <property type="entry name" value="DUF7309"/>
</dbReference>